<dbReference type="OrthoDB" id="2499658at2759"/>
<feature type="region of interest" description="Disordered" evidence="1">
    <location>
        <begin position="50"/>
        <end position="90"/>
    </location>
</feature>
<evidence type="ECO:0000313" key="3">
    <source>
        <dbReference type="Proteomes" id="UP000299102"/>
    </source>
</evidence>
<protein>
    <submittedName>
        <fullName evidence="2">Uncharacterized protein</fullName>
    </submittedName>
</protein>
<feature type="compositionally biased region" description="Pro residues" evidence="1">
    <location>
        <begin position="76"/>
        <end position="85"/>
    </location>
</feature>
<proteinExistence type="predicted"/>
<sequence>MIDEMHSKTKHLFKKMRRPRLSPCFSCPRIVVAVGSNAFVKVSRSEARRSVSVGATPGGGAGCERHSYAEGRVPAPHGPHAPPSPGAAAAQRRAACSASRKLLEETLAKPESSTICVGLDAHWTSAERRELVLEIFALINCSELQFGYYRYVTGFRSTNCLLLDESTLTTVPIVAEHHRRRCRVSIVRVDKSRRELVEECNCTPPAIVLPSSGGYWADGLDDDEEERRAPDTPRHAAWRYSIDTDDTAKCYRRFFLGKAKTEPKIRRARCILTLQRFGSKSIF</sequence>
<dbReference type="STRING" id="151549.A0A4C1YFU5"/>
<evidence type="ECO:0000256" key="1">
    <source>
        <dbReference type="SAM" id="MobiDB-lite"/>
    </source>
</evidence>
<evidence type="ECO:0000313" key="2">
    <source>
        <dbReference type="EMBL" id="GBP73215.1"/>
    </source>
</evidence>
<dbReference type="Proteomes" id="UP000299102">
    <property type="component" value="Unassembled WGS sequence"/>
</dbReference>
<accession>A0A4C1YFU5</accession>
<name>A0A4C1YFU5_EUMVA</name>
<keyword evidence="3" id="KW-1185">Reference proteome</keyword>
<dbReference type="EMBL" id="BGZK01001166">
    <property type="protein sequence ID" value="GBP73215.1"/>
    <property type="molecule type" value="Genomic_DNA"/>
</dbReference>
<dbReference type="AlphaFoldDB" id="A0A4C1YFU5"/>
<comment type="caution">
    <text evidence="2">The sequence shown here is derived from an EMBL/GenBank/DDBJ whole genome shotgun (WGS) entry which is preliminary data.</text>
</comment>
<reference evidence="2 3" key="1">
    <citation type="journal article" date="2019" name="Commun. Biol.">
        <title>The bagworm genome reveals a unique fibroin gene that provides high tensile strength.</title>
        <authorList>
            <person name="Kono N."/>
            <person name="Nakamura H."/>
            <person name="Ohtoshi R."/>
            <person name="Tomita M."/>
            <person name="Numata K."/>
            <person name="Arakawa K."/>
        </authorList>
    </citation>
    <scope>NUCLEOTIDE SEQUENCE [LARGE SCALE GENOMIC DNA]</scope>
</reference>
<organism evidence="2 3">
    <name type="scientific">Eumeta variegata</name>
    <name type="common">Bagworm moth</name>
    <name type="synonym">Eumeta japonica</name>
    <dbReference type="NCBI Taxonomy" id="151549"/>
    <lineage>
        <taxon>Eukaryota</taxon>
        <taxon>Metazoa</taxon>
        <taxon>Ecdysozoa</taxon>
        <taxon>Arthropoda</taxon>
        <taxon>Hexapoda</taxon>
        <taxon>Insecta</taxon>
        <taxon>Pterygota</taxon>
        <taxon>Neoptera</taxon>
        <taxon>Endopterygota</taxon>
        <taxon>Lepidoptera</taxon>
        <taxon>Glossata</taxon>
        <taxon>Ditrysia</taxon>
        <taxon>Tineoidea</taxon>
        <taxon>Psychidae</taxon>
        <taxon>Oiketicinae</taxon>
        <taxon>Eumeta</taxon>
    </lineage>
</organism>
<gene>
    <name evidence="2" type="ORF">EVAR_100570_1</name>
</gene>